<keyword evidence="2" id="KW-0479">Metal-binding</keyword>
<feature type="domain" description="Iron-binding zinc finger CDGSH type" evidence="6">
    <location>
        <begin position="684"/>
        <end position="717"/>
    </location>
</feature>
<dbReference type="InterPro" id="IPR026820">
    <property type="entry name" value="VioB/RebD_dom"/>
</dbReference>
<evidence type="ECO:0000259" key="6">
    <source>
        <dbReference type="SMART" id="SM00704"/>
    </source>
</evidence>
<keyword evidence="3" id="KW-0408">Iron</keyword>
<evidence type="ECO:0000256" key="5">
    <source>
        <dbReference type="SAM" id="MobiDB-lite"/>
    </source>
</evidence>
<dbReference type="EMBL" id="WRPP01000013">
    <property type="protein sequence ID" value="MVU83329.1"/>
    <property type="molecule type" value="Genomic_DNA"/>
</dbReference>
<dbReference type="InterPro" id="IPR009050">
    <property type="entry name" value="Globin-like_sf"/>
</dbReference>
<evidence type="ECO:0000256" key="3">
    <source>
        <dbReference type="ARBA" id="ARBA00023004"/>
    </source>
</evidence>
<keyword evidence="4" id="KW-0411">Iron-sulfur</keyword>
<dbReference type="GO" id="GO:0020037">
    <property type="term" value="F:heme binding"/>
    <property type="evidence" value="ECO:0007669"/>
    <property type="project" value="InterPro"/>
</dbReference>
<dbReference type="InterPro" id="IPR018967">
    <property type="entry name" value="FeS-contain_CDGSH-typ"/>
</dbReference>
<comment type="caution">
    <text evidence="7">The sequence shown here is derived from an EMBL/GenBank/DDBJ whole genome shotgun (WGS) entry which is preliminary data.</text>
</comment>
<dbReference type="Pfam" id="PF06902">
    <property type="entry name" value="Fer4_19"/>
    <property type="match status" value="1"/>
</dbReference>
<dbReference type="Gene3D" id="1.10.490.10">
    <property type="entry name" value="Globins"/>
    <property type="match status" value="1"/>
</dbReference>
<feature type="region of interest" description="Disordered" evidence="5">
    <location>
        <begin position="543"/>
        <end position="570"/>
    </location>
</feature>
<evidence type="ECO:0000313" key="8">
    <source>
        <dbReference type="Proteomes" id="UP000466794"/>
    </source>
</evidence>
<organism evidence="7 8">
    <name type="scientific">Nocardia terrae</name>
    <dbReference type="NCBI Taxonomy" id="2675851"/>
    <lineage>
        <taxon>Bacteria</taxon>
        <taxon>Bacillati</taxon>
        <taxon>Actinomycetota</taxon>
        <taxon>Actinomycetes</taxon>
        <taxon>Mycobacteriales</taxon>
        <taxon>Nocardiaceae</taxon>
        <taxon>Nocardia</taxon>
    </lineage>
</organism>
<feature type="region of interest" description="Disordered" evidence="5">
    <location>
        <begin position="1"/>
        <end position="30"/>
    </location>
</feature>
<dbReference type="GO" id="GO:0005737">
    <property type="term" value="C:cytoplasm"/>
    <property type="evidence" value="ECO:0007669"/>
    <property type="project" value="UniProtKB-ARBA"/>
</dbReference>
<evidence type="ECO:0000256" key="1">
    <source>
        <dbReference type="ARBA" id="ARBA00022714"/>
    </source>
</evidence>
<dbReference type="Pfam" id="PF09360">
    <property type="entry name" value="zf-CDGSH"/>
    <property type="match status" value="2"/>
</dbReference>
<feature type="compositionally biased region" description="Low complexity" evidence="5">
    <location>
        <begin position="547"/>
        <end position="570"/>
    </location>
</feature>
<keyword evidence="1" id="KW-0001">2Fe-2S</keyword>
<evidence type="ECO:0000313" key="7">
    <source>
        <dbReference type="EMBL" id="MVU83329.1"/>
    </source>
</evidence>
<feature type="compositionally biased region" description="Basic and acidic residues" evidence="5">
    <location>
        <begin position="1"/>
        <end position="15"/>
    </location>
</feature>
<evidence type="ECO:0000256" key="2">
    <source>
        <dbReference type="ARBA" id="ARBA00022723"/>
    </source>
</evidence>
<dbReference type="Gene3D" id="3.40.5.90">
    <property type="entry name" value="CDGSH iron-sulfur domain, mitoNEET-type"/>
    <property type="match status" value="2"/>
</dbReference>
<gene>
    <name evidence="7" type="ORF">GPX89_39590</name>
</gene>
<dbReference type="AlphaFoldDB" id="A0A7K1VA60"/>
<sequence>MMGFGRLHDDPKGTRMSENAPETPNLTGQGDLARTIAARGGLAAPEEPFVIEHREALIYMLCQAAELEHGIMCQYLFAAFSLKTSAEEGLEADELEKVTRWRKLVSHVATQEMLHLSLVHNLLSAIGAAPHMARPNLPLPAAHYPAGVQLALLPFGEQSLRHFMFLERPEGMDLDDAEGIQSLGRAAAHMEQGEIVPRLQDFATVGHLYRSIERGIEHLAEKYGERWLFVGPHRAQATQKHFRWPELVAVTDVASAKLAIDTILEQGEGARGDWRDAHFGQFVKILDEYEQCLRDNPDFDPVRPVLAANVRAPERDIPVPLISDPDTARVTDLFNVGYEILLQIFERFFAHTEESDAQLRTLADATVALMFSVIRPLGELITTLPAGPDHPGKTVGPSFELFYETDYLMPHREAAWTLLAERLGEAVTLTDDIRADVPAVGEQLVPIAKAFADIQSTLTAHFPSWNAHARPEILGLDPAVQTAARQRADEFAARVAGIDAGTEPADLFAAAYALTRHPAPAGVIPRLADSVLRPLSEAVVRQGLGPAGASSPPSGSTATPRATAAAQTAGAGPQNFAAAAESVASTGSAAAAAIHAPATESGLAERLQELAVAATRLRGRSDLLELVEAAAALQDLACAVLPVSERAGLRAEFAGLQAEFAASIRTAKNGPYLVTNVAIVDHLGLPVEVGPTVALCRCGASALKPLCDGSHARIGFNDAKDPARVADRRDTYAGEQITVFDNRGICQHSGLCTDRISTVFRTAAEPFVAPNGGRMDEIVRAVRACPSGALSMAFDGVEARDLTDWNGTREPVIEVTKDGPYRVRGSVPLAGPDGGDIERAQGASTEHCALCRCGQSRNKPFCSGMHWYVGFQDPVLAPGQEPTLFEWAGGYPALTRMTALLYEKLIPDDPVLAAVFAAADPDRARREADWMAAAFGAPGMAAEPLARPVLTDEQRERWARLCLRAARDAGLPADPEFRSALAAFVEFAATAEGEAPEWDWGPLGVPSAEAAPTGTEAAEPDLPGPDEAVGFAAHIKPLFREKDQRSMSFVFDLWSLDDVTKHAAEILGRLTAGNMPCDGAWPAEKIAVFRRWTETGMRP</sequence>
<proteinExistence type="predicted"/>
<dbReference type="PANTHER" id="PTHR34400:SF4">
    <property type="entry name" value="MEMBRANE PROTEIN"/>
    <property type="match status" value="1"/>
</dbReference>
<accession>A0A7K1VA60</accession>
<dbReference type="Pfam" id="PF12902">
    <property type="entry name" value="Ferritin-like"/>
    <property type="match status" value="1"/>
</dbReference>
<dbReference type="InterPro" id="IPR012347">
    <property type="entry name" value="Ferritin-like"/>
</dbReference>
<dbReference type="InterPro" id="IPR010693">
    <property type="entry name" value="Divergent_4Fe-4S_mono-cluster"/>
</dbReference>
<dbReference type="GO" id="GO:0019825">
    <property type="term" value="F:oxygen binding"/>
    <property type="evidence" value="ECO:0007669"/>
    <property type="project" value="InterPro"/>
</dbReference>
<dbReference type="InterPro" id="IPR042216">
    <property type="entry name" value="MitoNEET_CISD"/>
</dbReference>
<dbReference type="GO" id="GO:0046872">
    <property type="term" value="F:metal ion binding"/>
    <property type="evidence" value="ECO:0007669"/>
    <property type="project" value="UniProtKB-KW"/>
</dbReference>
<dbReference type="SUPFAM" id="SSF46458">
    <property type="entry name" value="Globin-like"/>
    <property type="match status" value="1"/>
</dbReference>
<dbReference type="PANTHER" id="PTHR34400">
    <property type="match status" value="1"/>
</dbReference>
<evidence type="ECO:0000256" key="4">
    <source>
        <dbReference type="ARBA" id="ARBA00023014"/>
    </source>
</evidence>
<feature type="domain" description="Iron-binding zinc finger CDGSH type" evidence="6">
    <location>
        <begin position="830"/>
        <end position="872"/>
    </location>
</feature>
<dbReference type="Proteomes" id="UP000466794">
    <property type="component" value="Unassembled WGS sequence"/>
</dbReference>
<dbReference type="SMART" id="SM00704">
    <property type="entry name" value="ZnF_CDGSH"/>
    <property type="match status" value="2"/>
</dbReference>
<keyword evidence="8" id="KW-1185">Reference proteome</keyword>
<name>A0A7K1VA60_9NOCA</name>
<dbReference type="Gene3D" id="1.20.1260.10">
    <property type="match status" value="1"/>
</dbReference>
<reference evidence="7 8" key="1">
    <citation type="submission" date="2019-12" db="EMBL/GenBank/DDBJ databases">
        <title>Nocardia sp. nov. ET3-3 isolated from soil.</title>
        <authorList>
            <person name="Kanchanasin P."/>
            <person name="Tanasupawat S."/>
            <person name="Yuki M."/>
            <person name="Kudo T."/>
        </authorList>
    </citation>
    <scope>NUCLEOTIDE SEQUENCE [LARGE SCALE GENOMIC DNA]</scope>
    <source>
        <strain evidence="7 8">ET3-3</strain>
    </source>
</reference>
<feature type="compositionally biased region" description="Polar residues" evidence="5">
    <location>
        <begin position="16"/>
        <end position="28"/>
    </location>
</feature>
<protein>
    <recommendedName>
        <fullName evidence="6">Iron-binding zinc finger CDGSH type domain-containing protein</fullName>
    </recommendedName>
</protein>
<dbReference type="InterPro" id="IPR012292">
    <property type="entry name" value="Globin/Proto"/>
</dbReference>
<dbReference type="GO" id="GO:0051537">
    <property type="term" value="F:2 iron, 2 sulfur cluster binding"/>
    <property type="evidence" value="ECO:0007669"/>
    <property type="project" value="UniProtKB-KW"/>
</dbReference>